<evidence type="ECO:0000259" key="1">
    <source>
        <dbReference type="Pfam" id="PF13843"/>
    </source>
</evidence>
<dbReference type="PANTHER" id="PTHR46599">
    <property type="entry name" value="PIGGYBAC TRANSPOSABLE ELEMENT-DERIVED PROTEIN 4"/>
    <property type="match status" value="1"/>
</dbReference>
<proteinExistence type="predicted"/>
<sequence>MSYYILPSYKHYWQSSPDLGAPLISEAMTLNRFQDILSNLHVNDNGAIPKDNKDKLYTDRPLLETLNNQFSILYHGTR</sequence>
<dbReference type="InterPro" id="IPR029526">
    <property type="entry name" value="PGBD"/>
</dbReference>
<protein>
    <recommendedName>
        <fullName evidence="1">PiggyBac transposable element-derived protein domain-containing protein</fullName>
    </recommendedName>
</protein>
<evidence type="ECO:0000313" key="2">
    <source>
        <dbReference type="EMBL" id="KAJ8966170.1"/>
    </source>
</evidence>
<keyword evidence="3" id="KW-1185">Reference proteome</keyword>
<name>A0AAV8ZNH6_9CUCU</name>
<dbReference type="EMBL" id="JANEYF010001054">
    <property type="protein sequence ID" value="KAJ8966170.1"/>
    <property type="molecule type" value="Genomic_DNA"/>
</dbReference>
<organism evidence="2 3">
    <name type="scientific">Rhamnusium bicolor</name>
    <dbReference type="NCBI Taxonomy" id="1586634"/>
    <lineage>
        <taxon>Eukaryota</taxon>
        <taxon>Metazoa</taxon>
        <taxon>Ecdysozoa</taxon>
        <taxon>Arthropoda</taxon>
        <taxon>Hexapoda</taxon>
        <taxon>Insecta</taxon>
        <taxon>Pterygota</taxon>
        <taxon>Neoptera</taxon>
        <taxon>Endopterygota</taxon>
        <taxon>Coleoptera</taxon>
        <taxon>Polyphaga</taxon>
        <taxon>Cucujiformia</taxon>
        <taxon>Chrysomeloidea</taxon>
        <taxon>Cerambycidae</taxon>
        <taxon>Lepturinae</taxon>
        <taxon>Rhagiini</taxon>
        <taxon>Rhamnusium</taxon>
    </lineage>
</organism>
<comment type="caution">
    <text evidence="2">The sequence shown here is derived from an EMBL/GenBank/DDBJ whole genome shotgun (WGS) entry which is preliminary data.</text>
</comment>
<feature type="domain" description="PiggyBac transposable element-derived protein" evidence="1">
    <location>
        <begin position="1"/>
        <end position="75"/>
    </location>
</feature>
<dbReference type="PANTHER" id="PTHR46599:SF3">
    <property type="entry name" value="PIGGYBAC TRANSPOSABLE ELEMENT-DERIVED PROTEIN 4"/>
    <property type="match status" value="1"/>
</dbReference>
<dbReference type="Proteomes" id="UP001162156">
    <property type="component" value="Unassembled WGS sequence"/>
</dbReference>
<reference evidence="2" key="1">
    <citation type="journal article" date="2023" name="Insect Mol. Biol.">
        <title>Genome sequencing provides insights into the evolution of gene families encoding plant cell wall-degrading enzymes in longhorned beetles.</title>
        <authorList>
            <person name="Shin N.R."/>
            <person name="Okamura Y."/>
            <person name="Kirsch R."/>
            <person name="Pauchet Y."/>
        </authorList>
    </citation>
    <scope>NUCLEOTIDE SEQUENCE</scope>
    <source>
        <strain evidence="2">RBIC_L_NR</strain>
    </source>
</reference>
<accession>A0AAV8ZNH6</accession>
<gene>
    <name evidence="2" type="ORF">NQ314_003702</name>
</gene>
<evidence type="ECO:0000313" key="3">
    <source>
        <dbReference type="Proteomes" id="UP001162156"/>
    </source>
</evidence>
<dbReference type="Pfam" id="PF13843">
    <property type="entry name" value="DDE_Tnp_1_7"/>
    <property type="match status" value="1"/>
</dbReference>
<dbReference type="AlphaFoldDB" id="A0AAV8ZNH6"/>